<dbReference type="PANTHER" id="PTHR46797:SF1">
    <property type="entry name" value="METHYLPHOSPHONATE SYNTHASE"/>
    <property type="match status" value="1"/>
</dbReference>
<proteinExistence type="predicted"/>
<sequence length="111" mass="12460">MPCPDVQVIKQAGQPAFAVIPYDEYLVLLRANQRHLPARVVEMQTEGGLSRIAAWRSYRGMSQSELAERLGITQSSVARLERVDVTPRQRTLERVAIALGCTVEQLLLRSE</sequence>
<dbReference type="GO" id="GO:0003700">
    <property type="term" value="F:DNA-binding transcription factor activity"/>
    <property type="evidence" value="ECO:0007669"/>
    <property type="project" value="TreeGrafter"/>
</dbReference>
<dbReference type="SUPFAM" id="SSF47413">
    <property type="entry name" value="lambda repressor-like DNA-binding domains"/>
    <property type="match status" value="1"/>
</dbReference>
<dbReference type="PANTHER" id="PTHR46797">
    <property type="entry name" value="HTH-TYPE TRANSCRIPTIONAL REGULATOR"/>
    <property type="match status" value="1"/>
</dbReference>
<dbReference type="Gene3D" id="1.10.260.40">
    <property type="entry name" value="lambda repressor-like DNA-binding domains"/>
    <property type="match status" value="1"/>
</dbReference>
<keyword evidence="1" id="KW-0238">DNA-binding</keyword>
<evidence type="ECO:0000313" key="4">
    <source>
        <dbReference type="Proteomes" id="UP000538931"/>
    </source>
</evidence>
<evidence type="ECO:0000256" key="1">
    <source>
        <dbReference type="ARBA" id="ARBA00023125"/>
    </source>
</evidence>
<accession>A0A7W2ACN8</accession>
<dbReference type="EMBL" id="JACEMT010000044">
    <property type="protein sequence ID" value="MBA4502303.1"/>
    <property type="molecule type" value="Genomic_DNA"/>
</dbReference>
<reference evidence="3 4" key="1">
    <citation type="submission" date="2020-07" db="EMBL/GenBank/DDBJ databases">
        <title>Bacterium isolated from marien macroalgae.</title>
        <authorList>
            <person name="Zhu K."/>
            <person name="Lu D."/>
            <person name="Du Z."/>
        </authorList>
    </citation>
    <scope>NUCLEOTIDE SEQUENCE [LARGE SCALE GENOMIC DNA]</scope>
    <source>
        <strain evidence="3 4">3-1745</strain>
    </source>
</reference>
<evidence type="ECO:0000313" key="3">
    <source>
        <dbReference type="EMBL" id="MBA4502303.1"/>
    </source>
</evidence>
<dbReference type="GO" id="GO:0003677">
    <property type="term" value="F:DNA binding"/>
    <property type="evidence" value="ECO:0007669"/>
    <property type="project" value="UniProtKB-KW"/>
</dbReference>
<dbReference type="AlphaFoldDB" id="A0A7W2ACN8"/>
<dbReference type="InterPro" id="IPR010982">
    <property type="entry name" value="Lambda_DNA-bd_dom_sf"/>
</dbReference>
<evidence type="ECO:0000259" key="2">
    <source>
        <dbReference type="PROSITE" id="PS50943"/>
    </source>
</evidence>
<organism evidence="3 4">
    <name type="scientific">Marinobacterium marinum</name>
    <dbReference type="NCBI Taxonomy" id="2756129"/>
    <lineage>
        <taxon>Bacteria</taxon>
        <taxon>Pseudomonadati</taxon>
        <taxon>Pseudomonadota</taxon>
        <taxon>Gammaproteobacteria</taxon>
        <taxon>Oceanospirillales</taxon>
        <taxon>Oceanospirillaceae</taxon>
        <taxon>Marinobacterium</taxon>
    </lineage>
</organism>
<dbReference type="PROSITE" id="PS50943">
    <property type="entry name" value="HTH_CROC1"/>
    <property type="match status" value="1"/>
</dbReference>
<dbReference type="Pfam" id="PF01381">
    <property type="entry name" value="HTH_3"/>
    <property type="match status" value="1"/>
</dbReference>
<gene>
    <name evidence="3" type="ORF">H1S06_08010</name>
</gene>
<comment type="caution">
    <text evidence="3">The sequence shown here is derived from an EMBL/GenBank/DDBJ whole genome shotgun (WGS) entry which is preliminary data.</text>
</comment>
<dbReference type="Proteomes" id="UP000538931">
    <property type="component" value="Unassembled WGS sequence"/>
</dbReference>
<name>A0A7W2ACN8_9GAMM</name>
<dbReference type="GO" id="GO:0005829">
    <property type="term" value="C:cytosol"/>
    <property type="evidence" value="ECO:0007669"/>
    <property type="project" value="TreeGrafter"/>
</dbReference>
<dbReference type="CDD" id="cd00093">
    <property type="entry name" value="HTH_XRE"/>
    <property type="match status" value="1"/>
</dbReference>
<feature type="domain" description="HTH cro/C1-type" evidence="2">
    <location>
        <begin position="52"/>
        <end position="106"/>
    </location>
</feature>
<keyword evidence="4" id="KW-1185">Reference proteome</keyword>
<dbReference type="InterPro" id="IPR001387">
    <property type="entry name" value="Cro/C1-type_HTH"/>
</dbReference>
<dbReference type="RefSeq" id="WP_181739028.1">
    <property type="nucleotide sequence ID" value="NZ_JACEMT010000044.1"/>
</dbReference>
<dbReference type="InterPro" id="IPR050807">
    <property type="entry name" value="TransReg_Diox_bact_type"/>
</dbReference>
<dbReference type="SMART" id="SM00530">
    <property type="entry name" value="HTH_XRE"/>
    <property type="match status" value="1"/>
</dbReference>
<protein>
    <submittedName>
        <fullName evidence="3">Helix-turn-helix transcriptional regulator</fullName>
    </submittedName>
</protein>